<gene>
    <name evidence="1" type="ORF">TM448B00567_0028</name>
</gene>
<name>A0A6M3XFE6_9ZZZZ</name>
<dbReference type="EMBL" id="MT144636">
    <property type="protein sequence ID" value="QJH96007.1"/>
    <property type="molecule type" value="Genomic_DNA"/>
</dbReference>
<proteinExistence type="predicted"/>
<evidence type="ECO:0000313" key="1">
    <source>
        <dbReference type="EMBL" id="QJH96007.1"/>
    </source>
</evidence>
<protein>
    <submittedName>
        <fullName evidence="1">Uncharacterized protein</fullName>
    </submittedName>
</protein>
<organism evidence="1">
    <name type="scientific">viral metagenome</name>
    <dbReference type="NCBI Taxonomy" id="1070528"/>
    <lineage>
        <taxon>unclassified sequences</taxon>
        <taxon>metagenomes</taxon>
        <taxon>organismal metagenomes</taxon>
    </lineage>
</organism>
<accession>A0A6M3XFE6</accession>
<sequence>MGLAMLEIESVPAALRLEVGRSLLLVTCPYCGALNMLEGRDRECHQCHRTIPEPDPCGVTVIGAVTKGGVINYKPAEAT</sequence>
<reference evidence="1" key="1">
    <citation type="submission" date="2020-03" db="EMBL/GenBank/DDBJ databases">
        <title>The deep terrestrial virosphere.</title>
        <authorList>
            <person name="Holmfeldt K."/>
            <person name="Nilsson E."/>
            <person name="Simone D."/>
            <person name="Lopez-Fernandez M."/>
            <person name="Wu X."/>
            <person name="de Brujin I."/>
            <person name="Lundin D."/>
            <person name="Andersson A."/>
            <person name="Bertilsson S."/>
            <person name="Dopson M."/>
        </authorList>
    </citation>
    <scope>NUCLEOTIDE SEQUENCE</scope>
    <source>
        <strain evidence="1">TM448B00567</strain>
    </source>
</reference>
<dbReference type="AlphaFoldDB" id="A0A6M3XFE6"/>